<reference evidence="3 4" key="1">
    <citation type="submission" date="2020-07" db="EMBL/GenBank/DDBJ databases">
        <authorList>
            <person name="Partida-Martinez L."/>
            <person name="Huntemann M."/>
            <person name="Clum A."/>
            <person name="Wang J."/>
            <person name="Palaniappan K."/>
            <person name="Ritter S."/>
            <person name="Chen I.-M."/>
            <person name="Stamatis D."/>
            <person name="Reddy T."/>
            <person name="O'Malley R."/>
            <person name="Daum C."/>
            <person name="Shapiro N."/>
            <person name="Ivanova N."/>
            <person name="Kyrpides N."/>
            <person name="Woyke T."/>
        </authorList>
    </citation>
    <scope>NUCLEOTIDE SEQUENCE [LARGE SCALE GENOMIC DNA]</scope>
    <source>
        <strain evidence="3 4">AT2.17</strain>
    </source>
</reference>
<evidence type="ECO:0000313" key="4">
    <source>
        <dbReference type="Proteomes" id="UP000549911"/>
    </source>
</evidence>
<dbReference type="EMBL" id="JACCBW010000001">
    <property type="protein sequence ID" value="NYE35643.1"/>
    <property type="molecule type" value="Genomic_DNA"/>
</dbReference>
<feature type="compositionally biased region" description="Low complexity" evidence="1">
    <location>
        <begin position="109"/>
        <end position="123"/>
    </location>
</feature>
<feature type="domain" description="Lsr2 dimerization" evidence="2">
    <location>
        <begin position="44"/>
        <end position="99"/>
    </location>
</feature>
<dbReference type="RefSeq" id="WP_257029483.1">
    <property type="nucleotide sequence ID" value="NZ_JACCBW010000001.1"/>
</dbReference>
<dbReference type="Gene3D" id="3.30.60.230">
    <property type="entry name" value="Lsr2, dimerization domain"/>
    <property type="match status" value="1"/>
</dbReference>
<name>A0A7Y9H0R4_9ACTN</name>
<sequence length="146" mass="15995">MVKLAVESAEGYLRWTTFRAAGDAPSMGCVARAITSERDAGKLAREIRTIYIDDIDGTEAVETVTFALDGGQYEIDLNASHAFALREALARYVEHGRVVNRRDGRRTGTRAATSTRTAKANNRGGVSRRNATIEEIEAIKASRRAH</sequence>
<evidence type="ECO:0000313" key="3">
    <source>
        <dbReference type="EMBL" id="NYE35643.1"/>
    </source>
</evidence>
<reference evidence="3 4" key="2">
    <citation type="submission" date="2020-08" db="EMBL/GenBank/DDBJ databases">
        <title>The Agave Microbiome: Exploring the role of microbial communities in plant adaptations to desert environments.</title>
        <authorList>
            <person name="Partida-Martinez L.P."/>
        </authorList>
    </citation>
    <scope>NUCLEOTIDE SEQUENCE [LARGE SCALE GENOMIC DNA]</scope>
    <source>
        <strain evidence="3 4">AT2.17</strain>
    </source>
</reference>
<organism evidence="3 4">
    <name type="scientific">Nocardioides cavernae</name>
    <dbReference type="NCBI Taxonomy" id="1921566"/>
    <lineage>
        <taxon>Bacteria</taxon>
        <taxon>Bacillati</taxon>
        <taxon>Actinomycetota</taxon>
        <taxon>Actinomycetes</taxon>
        <taxon>Propionibacteriales</taxon>
        <taxon>Nocardioidaceae</taxon>
        <taxon>Nocardioides</taxon>
    </lineage>
</organism>
<dbReference type="InterPro" id="IPR042261">
    <property type="entry name" value="Lsr2-like_dimerization"/>
</dbReference>
<dbReference type="AlphaFoldDB" id="A0A7Y9H0R4"/>
<feature type="region of interest" description="Disordered" evidence="1">
    <location>
        <begin position="101"/>
        <end position="127"/>
    </location>
</feature>
<dbReference type="InterPro" id="IPR024412">
    <property type="entry name" value="Lsr2_dim_dom"/>
</dbReference>
<accession>A0A7Y9H0R4</accession>
<evidence type="ECO:0000256" key="1">
    <source>
        <dbReference type="SAM" id="MobiDB-lite"/>
    </source>
</evidence>
<dbReference type="Proteomes" id="UP000549911">
    <property type="component" value="Unassembled WGS sequence"/>
</dbReference>
<protein>
    <recommendedName>
        <fullName evidence="2">Lsr2 dimerization domain-containing protein</fullName>
    </recommendedName>
</protein>
<dbReference type="GO" id="GO:0003677">
    <property type="term" value="F:DNA binding"/>
    <property type="evidence" value="ECO:0007669"/>
    <property type="project" value="InterPro"/>
</dbReference>
<dbReference type="Pfam" id="PF11774">
    <property type="entry name" value="Lsr2"/>
    <property type="match status" value="1"/>
</dbReference>
<gene>
    <name evidence="3" type="ORF">F4692_000747</name>
</gene>
<proteinExistence type="predicted"/>
<comment type="caution">
    <text evidence="3">The sequence shown here is derived from an EMBL/GenBank/DDBJ whole genome shotgun (WGS) entry which is preliminary data.</text>
</comment>
<evidence type="ECO:0000259" key="2">
    <source>
        <dbReference type="Pfam" id="PF11774"/>
    </source>
</evidence>
<keyword evidence="4" id="KW-1185">Reference proteome</keyword>